<dbReference type="EMBL" id="ML732795">
    <property type="protein sequence ID" value="KAB8273506.1"/>
    <property type="molecule type" value="Genomic_DNA"/>
</dbReference>
<reference evidence="1 2" key="1">
    <citation type="submission" date="2019-04" db="EMBL/GenBank/DDBJ databases">
        <title>Fungal friends and foes A comparative genomics study of 23 Aspergillus species from section Flavi.</title>
        <authorList>
            <consortium name="DOE Joint Genome Institute"/>
            <person name="Kjaerbolling I."/>
            <person name="Vesth T.C."/>
            <person name="Frisvad J.C."/>
            <person name="Nybo J.L."/>
            <person name="Theobald S."/>
            <person name="Kildgaard S."/>
            <person name="Petersen T.I."/>
            <person name="Kuo A."/>
            <person name="Sato A."/>
            <person name="Lyhne E.K."/>
            <person name="Kogle M.E."/>
            <person name="Wiebenga A."/>
            <person name="Kun R.S."/>
            <person name="Lubbers R.J."/>
            <person name="Makela M.R."/>
            <person name="Barry K."/>
            <person name="Chovatia M."/>
            <person name="Clum A."/>
            <person name="Daum C."/>
            <person name="Haridas S."/>
            <person name="He G."/>
            <person name="LaButti K."/>
            <person name="Lipzen A."/>
            <person name="Mondo S."/>
            <person name="Pangilinan J."/>
            <person name="Riley R."/>
            <person name="Salamov A."/>
            <person name="Simmons B.A."/>
            <person name="Magnuson J.K."/>
            <person name="Henrissat B."/>
            <person name="Mortensen U.H."/>
            <person name="Larsen T.O."/>
            <person name="De vries R.P."/>
            <person name="Grigoriev I.V."/>
            <person name="Machida M."/>
            <person name="Baker S.E."/>
            <person name="Andersen M.R."/>
        </authorList>
    </citation>
    <scope>NUCLEOTIDE SEQUENCE [LARGE SCALE GENOMIC DNA]</scope>
    <source>
        <strain evidence="1 2">CBS 117635</strain>
    </source>
</reference>
<accession>A0A5N6J3Z0</accession>
<organism evidence="1 2">
    <name type="scientific">Aspergillus minisclerotigenes</name>
    <dbReference type="NCBI Taxonomy" id="656917"/>
    <lineage>
        <taxon>Eukaryota</taxon>
        <taxon>Fungi</taxon>
        <taxon>Dikarya</taxon>
        <taxon>Ascomycota</taxon>
        <taxon>Pezizomycotina</taxon>
        <taxon>Eurotiomycetes</taxon>
        <taxon>Eurotiomycetidae</taxon>
        <taxon>Eurotiales</taxon>
        <taxon>Aspergillaceae</taxon>
        <taxon>Aspergillus</taxon>
        <taxon>Aspergillus subgen. Circumdati</taxon>
    </lineage>
</organism>
<keyword evidence="2" id="KW-1185">Reference proteome</keyword>
<sequence length="265" mass="29931">MAISGRNLQLQPETAVKENMVKISATIMKELIRHCAVKDIDLSGLDIPSINTIIGVLDEVKDYHKLALLLTALWDSRERYGSSQLEQAYTLALARCLVITRSLIGDDMSALHLAEDLAYNCSRVHGPLHPITIEMNVLLSQMYTSVAQNHQKRRLSANWQTVTTEKPQPFMKTPSEPSWALTLPCQYRLWNGLAPKVPAEILLSQDRQVSPWEATFDGTCTSLNLLRNVWATGPKTTRCTKSSTPISSRLLEMNWLGWMEWRNGR</sequence>
<dbReference type="Proteomes" id="UP000326289">
    <property type="component" value="Unassembled WGS sequence"/>
</dbReference>
<gene>
    <name evidence="1" type="ORF">BDV30DRAFT_210376</name>
</gene>
<dbReference type="AlphaFoldDB" id="A0A5N6J3Z0"/>
<name>A0A5N6J3Z0_9EURO</name>
<proteinExistence type="predicted"/>
<protein>
    <submittedName>
        <fullName evidence="1">Uncharacterized protein</fullName>
    </submittedName>
</protein>
<evidence type="ECO:0000313" key="2">
    <source>
        <dbReference type="Proteomes" id="UP000326289"/>
    </source>
</evidence>
<evidence type="ECO:0000313" key="1">
    <source>
        <dbReference type="EMBL" id="KAB8273506.1"/>
    </source>
</evidence>